<dbReference type="AlphaFoldDB" id="A0A955ICL5"/>
<accession>A0A955ICL5</accession>
<organism evidence="1 2">
    <name type="scientific">Candidatus Dojkabacteria bacterium</name>
    <dbReference type="NCBI Taxonomy" id="2099670"/>
    <lineage>
        <taxon>Bacteria</taxon>
        <taxon>Candidatus Dojkabacteria</taxon>
    </lineage>
</organism>
<dbReference type="Proteomes" id="UP000760819">
    <property type="component" value="Unassembled WGS sequence"/>
</dbReference>
<reference evidence="1" key="2">
    <citation type="journal article" date="2021" name="Microbiome">
        <title>Successional dynamics and alternative stable states in a saline activated sludge microbial community over 9 years.</title>
        <authorList>
            <person name="Wang Y."/>
            <person name="Ye J."/>
            <person name="Ju F."/>
            <person name="Liu L."/>
            <person name="Boyd J.A."/>
            <person name="Deng Y."/>
            <person name="Parks D.H."/>
            <person name="Jiang X."/>
            <person name="Yin X."/>
            <person name="Woodcroft B.J."/>
            <person name="Tyson G.W."/>
            <person name="Hugenholtz P."/>
            <person name="Polz M.F."/>
            <person name="Zhang T."/>
        </authorList>
    </citation>
    <scope>NUCLEOTIDE SEQUENCE</scope>
    <source>
        <strain evidence="1">HKST-UBA12</strain>
    </source>
</reference>
<evidence type="ECO:0000313" key="2">
    <source>
        <dbReference type="Proteomes" id="UP000760819"/>
    </source>
</evidence>
<reference evidence="1" key="1">
    <citation type="submission" date="2020-04" db="EMBL/GenBank/DDBJ databases">
        <authorList>
            <person name="Zhang T."/>
        </authorList>
    </citation>
    <scope>NUCLEOTIDE SEQUENCE</scope>
    <source>
        <strain evidence="1">HKST-UBA12</strain>
    </source>
</reference>
<protein>
    <submittedName>
        <fullName evidence="1">Uncharacterized protein</fullName>
    </submittedName>
</protein>
<comment type="caution">
    <text evidence="1">The sequence shown here is derived from an EMBL/GenBank/DDBJ whole genome shotgun (WGS) entry which is preliminary data.</text>
</comment>
<evidence type="ECO:0000313" key="1">
    <source>
        <dbReference type="EMBL" id="MCA9378853.1"/>
    </source>
</evidence>
<dbReference type="EMBL" id="JAGQLI010000019">
    <property type="protein sequence ID" value="MCA9378853.1"/>
    <property type="molecule type" value="Genomic_DNA"/>
</dbReference>
<name>A0A955ICL5_9BACT</name>
<gene>
    <name evidence="1" type="ORF">KC640_00335</name>
</gene>
<sequence>MSLKQISEATVVREILPEVDTYDKLAGYVYSLIEIDEVEDASEIVRATFLIDNLHQFEGHHILLHKFSSEILSLLVEGNLIGQRTLSVIQPVLWYLATAQGNINYSLAAKAFSQSLKSGIFAQLNSEIKMSLISFSPTTTPEQDRYQYSIRDFLVEMMLSGEQMISLAGVYGLINDLDEYLIGEKQVLLIQMCHALLDIVEEGLSQGLGLDHPQIQQLRIATLNILNTVFSGISSIVPGSIAQSADLLADALGRAYSLLGINIDLRRRLTESNQDGKNNEMIQYLMWKEIREYVLVINQSGLTFLFNTLYKNFEEMLRLNPEYIVRDREVLAVLWPWLDLIGATIPDFMKVSEMHERLLRYSKLLDKVDGALLRTNGTHPQTKRVAVET</sequence>
<proteinExistence type="predicted"/>